<organism evidence="2 3">
    <name type="scientific">Erythranthe guttata</name>
    <name type="common">Yellow monkey flower</name>
    <name type="synonym">Mimulus guttatus</name>
    <dbReference type="NCBI Taxonomy" id="4155"/>
    <lineage>
        <taxon>Eukaryota</taxon>
        <taxon>Viridiplantae</taxon>
        <taxon>Streptophyta</taxon>
        <taxon>Embryophyta</taxon>
        <taxon>Tracheophyta</taxon>
        <taxon>Spermatophyta</taxon>
        <taxon>Magnoliopsida</taxon>
        <taxon>eudicotyledons</taxon>
        <taxon>Gunneridae</taxon>
        <taxon>Pentapetalae</taxon>
        <taxon>asterids</taxon>
        <taxon>lamiids</taxon>
        <taxon>Lamiales</taxon>
        <taxon>Phrymaceae</taxon>
        <taxon>Erythranthe</taxon>
    </lineage>
</organism>
<protein>
    <recommendedName>
        <fullName evidence="4">Secreted protein</fullName>
    </recommendedName>
</protein>
<dbReference type="AlphaFoldDB" id="A0A022R468"/>
<sequence>MILITHKVPAICVLIWVLSSSSSSASPKSDILAIRSLSRSTFVALISRRTILSLDSACRYAKPLAIPMQILCLVGQSK</sequence>
<feature type="signal peptide" evidence="1">
    <location>
        <begin position="1"/>
        <end position="25"/>
    </location>
</feature>
<proteinExistence type="predicted"/>
<gene>
    <name evidence="2" type="ORF">MIMGU_mgv1a025643mg</name>
</gene>
<name>A0A022R468_ERYGU</name>
<reference evidence="2 3" key="1">
    <citation type="journal article" date="2013" name="Proc. Natl. Acad. Sci. U.S.A.">
        <title>Fine-scale variation in meiotic recombination in Mimulus inferred from population shotgun sequencing.</title>
        <authorList>
            <person name="Hellsten U."/>
            <person name="Wright K.M."/>
            <person name="Jenkins J."/>
            <person name="Shu S."/>
            <person name="Yuan Y."/>
            <person name="Wessler S.R."/>
            <person name="Schmutz J."/>
            <person name="Willis J.H."/>
            <person name="Rokhsar D.S."/>
        </authorList>
    </citation>
    <scope>NUCLEOTIDE SEQUENCE [LARGE SCALE GENOMIC DNA]</scope>
    <source>
        <strain evidence="3">cv. DUN x IM62</strain>
    </source>
</reference>
<keyword evidence="1" id="KW-0732">Signal</keyword>
<evidence type="ECO:0000313" key="2">
    <source>
        <dbReference type="EMBL" id="EYU34383.1"/>
    </source>
</evidence>
<dbReference type="Proteomes" id="UP000030748">
    <property type="component" value="Unassembled WGS sequence"/>
</dbReference>
<dbReference type="EMBL" id="KI630693">
    <property type="protein sequence ID" value="EYU34383.1"/>
    <property type="molecule type" value="Genomic_DNA"/>
</dbReference>
<evidence type="ECO:0008006" key="4">
    <source>
        <dbReference type="Google" id="ProtNLM"/>
    </source>
</evidence>
<evidence type="ECO:0000313" key="3">
    <source>
        <dbReference type="Proteomes" id="UP000030748"/>
    </source>
</evidence>
<feature type="chain" id="PRO_5001504823" description="Secreted protein" evidence="1">
    <location>
        <begin position="26"/>
        <end position="78"/>
    </location>
</feature>
<keyword evidence="3" id="KW-1185">Reference proteome</keyword>
<evidence type="ECO:0000256" key="1">
    <source>
        <dbReference type="SAM" id="SignalP"/>
    </source>
</evidence>
<accession>A0A022R468</accession>